<dbReference type="InterPro" id="IPR044189">
    <property type="entry name" value="XPO4/7-like"/>
</dbReference>
<dbReference type="Proteomes" id="UP001148018">
    <property type="component" value="Unassembled WGS sequence"/>
</dbReference>
<dbReference type="InterPro" id="IPR001494">
    <property type="entry name" value="Importin-beta_N"/>
</dbReference>
<keyword evidence="11" id="KW-1185">Reference proteome</keyword>
<comment type="subcellular location">
    <subcellularLocation>
        <location evidence="2">Cytoplasm</location>
    </subcellularLocation>
    <subcellularLocation>
        <location evidence="1">Nucleus</location>
    </subcellularLocation>
</comment>
<sequence>MRQFGCNLNRFAKDHLWEVRGLAQLEILCKQLYETTDTAVRHQAEKALVEFTNSADCLSKCQLLLERGSLLAATCLSKLVSRTSNPLPLEQRIDIRNYVLNYLATRAKLAAFVTQALIQLYARITKLGWFDCQKDDYVFRNVIADVTRFLQADTSHPLTKHRKIASSFRDSSLFDIFTLSCNLLKQASGKNLNLNDESQHGLLMQLLKLSYNCLNYDFIGTSTDESSDDLCTVQIPTSWRSAFLDSSTLQLFFNLYHSIPPSLSPLVLSCLVQIASVRRSLFNNAERAKFLSHLVDGVKRILANPQCLPDPNNYHEFCRLLARLKSNYQLGELVKVENYPEVIRLIANFTVTSLQHWEFAPNSVHYLLSLWQRLAASVPYVKATEPHLLETYTPEVTKAYITSRLESVHVILRDGLEDPLDDAGLVQQQLDQLSTIGRCEYEKTCALLVQLFDQAAQSYQELLQSTNSSPAEATVQEGRLTWLVYIIGAVIGGRVSFASTDEQDAMDGELVCRVLQLMNLTDSRLAQAGNERLELAMLSFFEQFRKIYIGDQVQKSSKLYRRLSDVLGLNDETMVLSVFIGKIITNLKYWGQCEPITSKTLQLLNDLSLGYPSLCCTYSSVRKLVKLTAVQFMLNNHTSEHFSFLGVNNQSNLSDMRCRTTFYTALGRLLMVDLGEDEDQFEQFMLPLTAAFETVAQMLSTNTFNEQEAKRTLVGLVRDLRGIAFAFNAKTSFMMLFDWMYPHTPCYTCCPPPGELLCSTRYPAYMPILQRAIELWYHDPACTTPVLKLMAELVHNRSQRLQFDVSSPNGILLFRETSKMITTYGNRILTLGEVPKDQVYGVKLKGVSVCFAMLKAVLSGNYVNFGVFRLYGDDALDNALQTFIKLLLSIPHSDLLDYPKLSQSFYSLLEVLTQDHMGFFASLEPHVAILDHIVTYLFKQLTRSTKKRPASMATDDRFLHIMRQHPEMIQQMLSTVLNIIIFEDCRNQWSMSRPLLGLILLNEKYFADLRNSIVNSQPPEKQQAMHLCFENLMEGIERNLLTKNRDRFTQNLSVFRREVNDSMKNSTYGVNSNDMMS</sequence>
<keyword evidence="6" id="KW-0653">Protein transport</keyword>
<accession>A0A9Q0IMJ9</accession>
<keyword evidence="4" id="KW-0813">Transport</keyword>
<evidence type="ECO:0000256" key="3">
    <source>
        <dbReference type="ARBA" id="ARBA00009466"/>
    </source>
</evidence>
<dbReference type="GO" id="GO:0031267">
    <property type="term" value="F:small GTPase binding"/>
    <property type="evidence" value="ECO:0007669"/>
    <property type="project" value="InterPro"/>
</dbReference>
<evidence type="ECO:0000256" key="7">
    <source>
        <dbReference type="ARBA" id="ARBA00023242"/>
    </source>
</evidence>
<dbReference type="SUPFAM" id="SSF48371">
    <property type="entry name" value="ARM repeat"/>
    <property type="match status" value="1"/>
</dbReference>
<dbReference type="GO" id="GO:0006611">
    <property type="term" value="P:protein export from nucleus"/>
    <property type="evidence" value="ECO:0007669"/>
    <property type="project" value="TreeGrafter"/>
</dbReference>
<dbReference type="PANTHER" id="PTHR12596:SF2">
    <property type="entry name" value="EXPORTIN-7 ISOFORM X1"/>
    <property type="match status" value="1"/>
</dbReference>
<evidence type="ECO:0000256" key="6">
    <source>
        <dbReference type="ARBA" id="ARBA00022927"/>
    </source>
</evidence>
<dbReference type="GO" id="GO:0005737">
    <property type="term" value="C:cytoplasm"/>
    <property type="evidence" value="ECO:0007669"/>
    <property type="project" value="UniProtKB-SubCell"/>
</dbReference>
<proteinExistence type="inferred from homology"/>
<evidence type="ECO:0000256" key="1">
    <source>
        <dbReference type="ARBA" id="ARBA00004123"/>
    </source>
</evidence>
<comment type="similarity">
    <text evidence="3">Belongs to the exportin family.</text>
</comment>
<dbReference type="InterPro" id="IPR057947">
    <property type="entry name" value="TPR_XPO7/RBP17"/>
</dbReference>
<evidence type="ECO:0000259" key="9">
    <source>
        <dbReference type="Pfam" id="PF25795"/>
    </source>
</evidence>
<feature type="domain" description="Importin N-terminal" evidence="8">
    <location>
        <begin position="44"/>
        <end position="104"/>
    </location>
</feature>
<gene>
    <name evidence="10" type="ORF">NHX12_028130</name>
</gene>
<dbReference type="Pfam" id="PF03810">
    <property type="entry name" value="IBN_N"/>
    <property type="match status" value="1"/>
</dbReference>
<dbReference type="EMBL" id="JANIIK010000043">
    <property type="protein sequence ID" value="KAJ3606087.1"/>
    <property type="molecule type" value="Genomic_DNA"/>
</dbReference>
<evidence type="ECO:0000313" key="10">
    <source>
        <dbReference type="EMBL" id="KAJ3606087.1"/>
    </source>
</evidence>
<evidence type="ECO:0000256" key="2">
    <source>
        <dbReference type="ARBA" id="ARBA00004496"/>
    </source>
</evidence>
<evidence type="ECO:0000256" key="5">
    <source>
        <dbReference type="ARBA" id="ARBA00022490"/>
    </source>
</evidence>
<dbReference type="Pfam" id="PF25795">
    <property type="entry name" value="TPR_XPO7"/>
    <property type="match status" value="1"/>
</dbReference>
<evidence type="ECO:0000259" key="8">
    <source>
        <dbReference type="Pfam" id="PF03810"/>
    </source>
</evidence>
<dbReference type="AlphaFoldDB" id="A0A9Q0IMJ9"/>
<keyword evidence="7" id="KW-0539">Nucleus</keyword>
<dbReference type="Gene3D" id="1.25.10.10">
    <property type="entry name" value="Leucine-rich Repeat Variant"/>
    <property type="match status" value="1"/>
</dbReference>
<dbReference type="InterPro" id="IPR016024">
    <property type="entry name" value="ARM-type_fold"/>
</dbReference>
<protein>
    <recommendedName>
        <fullName evidence="12">Exportin 7</fullName>
    </recommendedName>
</protein>
<organism evidence="10 11">
    <name type="scientific">Muraenolepis orangiensis</name>
    <name type="common">Patagonian moray cod</name>
    <dbReference type="NCBI Taxonomy" id="630683"/>
    <lineage>
        <taxon>Eukaryota</taxon>
        <taxon>Metazoa</taxon>
        <taxon>Chordata</taxon>
        <taxon>Craniata</taxon>
        <taxon>Vertebrata</taxon>
        <taxon>Euteleostomi</taxon>
        <taxon>Actinopterygii</taxon>
        <taxon>Neopterygii</taxon>
        <taxon>Teleostei</taxon>
        <taxon>Neoteleostei</taxon>
        <taxon>Acanthomorphata</taxon>
        <taxon>Zeiogadaria</taxon>
        <taxon>Gadariae</taxon>
        <taxon>Gadiformes</taxon>
        <taxon>Muraenolepidoidei</taxon>
        <taxon>Muraenolepididae</taxon>
        <taxon>Muraenolepis</taxon>
    </lineage>
</organism>
<comment type="caution">
    <text evidence="10">The sequence shown here is derived from an EMBL/GenBank/DDBJ whole genome shotgun (WGS) entry which is preliminary data.</text>
</comment>
<feature type="domain" description="Exportin-7/Ran-binding protein 17 TPR repeats" evidence="9">
    <location>
        <begin position="408"/>
        <end position="651"/>
    </location>
</feature>
<dbReference type="InterPro" id="IPR011989">
    <property type="entry name" value="ARM-like"/>
</dbReference>
<reference evidence="10" key="1">
    <citation type="submission" date="2022-07" db="EMBL/GenBank/DDBJ databases">
        <title>Chromosome-level genome of Muraenolepis orangiensis.</title>
        <authorList>
            <person name="Kim J."/>
        </authorList>
    </citation>
    <scope>NUCLEOTIDE SEQUENCE</scope>
    <source>
        <strain evidence="10">KU_S4_2022</strain>
        <tissue evidence="10">Muscle</tissue>
    </source>
</reference>
<dbReference type="OrthoDB" id="244158at2759"/>
<name>A0A9Q0IMJ9_9TELE</name>
<dbReference type="GO" id="GO:0005643">
    <property type="term" value="C:nuclear pore"/>
    <property type="evidence" value="ECO:0007669"/>
    <property type="project" value="TreeGrafter"/>
</dbReference>
<evidence type="ECO:0000313" key="11">
    <source>
        <dbReference type="Proteomes" id="UP001148018"/>
    </source>
</evidence>
<dbReference type="FunFam" id="1.25.10.10:FF:000042">
    <property type="entry name" value="exportin-7 isoform X1"/>
    <property type="match status" value="1"/>
</dbReference>
<dbReference type="GO" id="GO:0005049">
    <property type="term" value="F:nuclear export signal receptor activity"/>
    <property type="evidence" value="ECO:0007669"/>
    <property type="project" value="InterPro"/>
</dbReference>
<evidence type="ECO:0000256" key="4">
    <source>
        <dbReference type="ARBA" id="ARBA00022448"/>
    </source>
</evidence>
<keyword evidence="5" id="KW-0963">Cytoplasm</keyword>
<dbReference type="PANTHER" id="PTHR12596">
    <property type="entry name" value="EXPORTIN 4,7-RELATED"/>
    <property type="match status" value="1"/>
</dbReference>
<evidence type="ECO:0008006" key="12">
    <source>
        <dbReference type="Google" id="ProtNLM"/>
    </source>
</evidence>